<dbReference type="RefSeq" id="XP_013269297.1">
    <property type="nucleotide sequence ID" value="XM_013413843.1"/>
</dbReference>
<evidence type="ECO:0000313" key="2">
    <source>
        <dbReference type="EMBL" id="KIX02161.1"/>
    </source>
</evidence>
<dbReference type="AlphaFoldDB" id="A0A0D2IFW9"/>
<dbReference type="InterPro" id="IPR036047">
    <property type="entry name" value="F-box-like_dom_sf"/>
</dbReference>
<proteinExistence type="predicted"/>
<dbReference type="VEuPathDB" id="FungiDB:Z518_08100"/>
<dbReference type="PROSITE" id="PS50181">
    <property type="entry name" value="FBOX"/>
    <property type="match status" value="1"/>
</dbReference>
<dbReference type="CDD" id="cd09917">
    <property type="entry name" value="F-box_SF"/>
    <property type="match status" value="1"/>
</dbReference>
<dbReference type="InterPro" id="IPR036322">
    <property type="entry name" value="WD40_repeat_dom_sf"/>
</dbReference>
<dbReference type="Pfam" id="PF00646">
    <property type="entry name" value="F-box"/>
    <property type="match status" value="1"/>
</dbReference>
<dbReference type="STRING" id="1442369.A0A0D2IFW9"/>
<evidence type="ECO:0000259" key="1">
    <source>
        <dbReference type="PROSITE" id="PS50181"/>
    </source>
</evidence>
<dbReference type="HOGENOM" id="CLU_018631_0_0_1"/>
<protein>
    <recommendedName>
        <fullName evidence="1">F-box domain-containing protein</fullName>
    </recommendedName>
</protein>
<dbReference type="Proteomes" id="UP000053617">
    <property type="component" value="Unassembled WGS sequence"/>
</dbReference>
<accession>A0A0D2IFW9</accession>
<dbReference type="OrthoDB" id="1259151at2759"/>
<keyword evidence="3" id="KW-1185">Reference proteome</keyword>
<dbReference type="SUPFAM" id="SSF81383">
    <property type="entry name" value="F-box domain"/>
    <property type="match status" value="1"/>
</dbReference>
<dbReference type="InterPro" id="IPR001810">
    <property type="entry name" value="F-box_dom"/>
</dbReference>
<reference evidence="2 3" key="1">
    <citation type="submission" date="2015-01" db="EMBL/GenBank/DDBJ databases">
        <title>The Genome Sequence of Rhinocladiella mackenzie CBS 650.93.</title>
        <authorList>
            <consortium name="The Broad Institute Genomics Platform"/>
            <person name="Cuomo C."/>
            <person name="de Hoog S."/>
            <person name="Gorbushina A."/>
            <person name="Stielow B."/>
            <person name="Teixiera M."/>
            <person name="Abouelleil A."/>
            <person name="Chapman S.B."/>
            <person name="Priest M."/>
            <person name="Young S.K."/>
            <person name="Wortman J."/>
            <person name="Nusbaum C."/>
            <person name="Birren B."/>
        </authorList>
    </citation>
    <scope>NUCLEOTIDE SEQUENCE [LARGE SCALE GENOMIC DNA]</scope>
    <source>
        <strain evidence="2 3">CBS 650.93</strain>
    </source>
</reference>
<name>A0A0D2IFW9_9EURO</name>
<sequence>MLQDLPVEVIEQIVGYLPTASSVINLSLTNRKIHAIVSANNYAIFRSFVRRAFPTIDTPPLWRDVARTLTSRSRAWERRAFLARECYPPAHDIDDPQGLGRVQTVGYHPVIDSYEVWQGVSWGSRKEVLAWGAAGRLRTRTVKDGVSTWSSFRIPDDHRQDLDILDVRLLRTHQHHSTDGESIILRRANREIIRIETTPTPDVFRPKSRYVIKSEDISCMDVSRGPQPLLAACDPYSIHLFSVNSPGSHVLPASSVLLEDKYRIRRRQRCAKFLSETRLAIGVQYLEGKDRAPINIYDIGQAGVSPTPLAESLSYSEPNAPCSSRHSAHVICPLDDSGPNTCSPGQMFLSGWTDGVARLHDTRVLRKPVAEYVDYVDDGQILSLLPIGRERFLAGSHQNGCLKTFDFRMPGAKPYSYLDARPPIDPQYGEPIPSLRQPFDRNEEPRQRDINIFLTPFVNRYQRLWQPLPTDRQHRGMNYRGSVYSLSSPSPSSPTIYAGIENHVLRLDFVATDDYKSAKPNLLDLVLGLDDKSSRIFDFSCYERQRHGHETTDAVLLRKQTHLSPQLRGRGGQIMRWDSDPDSYPHRCWAENGWDERWKMEMFDRRTPWMVASPRWRSNGHAKQPWRTR</sequence>
<dbReference type="GeneID" id="25296171"/>
<evidence type="ECO:0000313" key="3">
    <source>
        <dbReference type="Proteomes" id="UP000053617"/>
    </source>
</evidence>
<feature type="domain" description="F-box" evidence="1">
    <location>
        <begin position="1"/>
        <end position="48"/>
    </location>
</feature>
<dbReference type="SUPFAM" id="SSF50978">
    <property type="entry name" value="WD40 repeat-like"/>
    <property type="match status" value="1"/>
</dbReference>
<organism evidence="2 3">
    <name type="scientific">Rhinocladiella mackenziei CBS 650.93</name>
    <dbReference type="NCBI Taxonomy" id="1442369"/>
    <lineage>
        <taxon>Eukaryota</taxon>
        <taxon>Fungi</taxon>
        <taxon>Dikarya</taxon>
        <taxon>Ascomycota</taxon>
        <taxon>Pezizomycotina</taxon>
        <taxon>Eurotiomycetes</taxon>
        <taxon>Chaetothyriomycetidae</taxon>
        <taxon>Chaetothyriales</taxon>
        <taxon>Herpotrichiellaceae</taxon>
        <taxon>Rhinocladiella</taxon>
    </lineage>
</organism>
<dbReference type="EMBL" id="KN847480">
    <property type="protein sequence ID" value="KIX02161.1"/>
    <property type="molecule type" value="Genomic_DNA"/>
</dbReference>
<gene>
    <name evidence="2" type="ORF">Z518_08100</name>
</gene>